<gene>
    <name evidence="1" type="ORF">D3867_22210</name>
</gene>
<organism evidence="1 2">
    <name type="scientific">Azospirillum brasilense</name>
    <dbReference type="NCBI Taxonomy" id="192"/>
    <lineage>
        <taxon>Bacteria</taxon>
        <taxon>Pseudomonadati</taxon>
        <taxon>Pseudomonadota</taxon>
        <taxon>Alphaproteobacteria</taxon>
        <taxon>Rhodospirillales</taxon>
        <taxon>Azospirillaceae</taxon>
        <taxon>Azospirillum</taxon>
    </lineage>
</organism>
<dbReference type="EMBL" id="CP032331">
    <property type="protein sequence ID" value="QCO04613.1"/>
    <property type="molecule type" value="Genomic_DNA"/>
</dbReference>
<proteinExistence type="predicted"/>
<accession>A0A4D8Q5D1</accession>
<dbReference type="AlphaFoldDB" id="A0A4D8Q5D1"/>
<dbReference type="Proteomes" id="UP000298596">
    <property type="component" value="Plasmid p1"/>
</dbReference>
<reference evidence="1 2" key="1">
    <citation type="submission" date="2018-09" db="EMBL/GenBank/DDBJ databases">
        <title>Whole genome based analysis of evolution and adaptive divergence in Indian and Brazilian strains of Azospirillum brasilense.</title>
        <authorList>
            <person name="Singh C."/>
            <person name="Tripathi A.K."/>
        </authorList>
    </citation>
    <scope>NUCLEOTIDE SEQUENCE [LARGE SCALE GENOMIC DNA]</scope>
    <source>
        <strain evidence="1 2">MTCC4036</strain>
        <plasmid evidence="1 2">p1</plasmid>
    </source>
</reference>
<evidence type="ECO:0000313" key="2">
    <source>
        <dbReference type="Proteomes" id="UP000298596"/>
    </source>
</evidence>
<name>A0A4D8Q5D1_AZOBR</name>
<evidence type="ECO:0000313" key="1">
    <source>
        <dbReference type="EMBL" id="QCO04613.1"/>
    </source>
</evidence>
<protein>
    <submittedName>
        <fullName evidence="1">Uncharacterized protein</fullName>
    </submittedName>
</protein>
<geneLocation type="plasmid" evidence="1">
    <name>p1</name>
</geneLocation>
<sequence length="83" mass="8976">MSEDQIDAWRAAIRRAIFANGRPQHANQYAVADLVRMLSDLDFAVTLLPGAAFGAPPVVVRDGFKPTTVRTAAIVSARKRTPA</sequence>
<keyword evidence="1" id="KW-0614">Plasmid</keyword>